<proteinExistence type="inferred from homology"/>
<gene>
    <name evidence="3" type="primary">rsbQ_2</name>
    <name evidence="3" type="ORF">E5S67_04710</name>
</gene>
<dbReference type="SUPFAM" id="SSF53474">
    <property type="entry name" value="alpha/beta-Hydrolases"/>
    <property type="match status" value="1"/>
</dbReference>
<name>A0ABX2D2S8_9CYAN</name>
<sequence length="271" mass="30846">MTQDIFLRNNIKVFGQGTQTVMFAHGFGCDQNMWRFITQAFEKDYKIILFDYVGSGNSDISAYSYERYSDLYGYVQDVLDICRELALTDVIFVGHSVSSMIGILSSIQAPNYFNRLILLGPSPCYINDLPNYYGGFERKDIEELLDIMEKNYIGWASFMAPMVMQNQDRPELSEELETSFCSTDPVVASRFAEVTFYSDNRSDLPKVSVPSLILQCADDVIAPTEVGHYVHHHLPKSTLRLMTATGHCPHMSHPQETIEMIKEYLSVPHTT</sequence>
<comment type="caution">
    <text evidence="3">The sequence shown here is derived from an EMBL/GenBank/DDBJ whole genome shotgun (WGS) entry which is preliminary data.</text>
</comment>
<dbReference type="Proteomes" id="UP000702425">
    <property type="component" value="Unassembled WGS sequence"/>
</dbReference>
<dbReference type="Pfam" id="PF12697">
    <property type="entry name" value="Abhydrolase_6"/>
    <property type="match status" value="1"/>
</dbReference>
<dbReference type="InterPro" id="IPR029058">
    <property type="entry name" value="AB_hydrolase_fold"/>
</dbReference>
<dbReference type="PRINTS" id="PR00111">
    <property type="entry name" value="ABHYDROLASE"/>
</dbReference>
<feature type="domain" description="AB hydrolase-1" evidence="2">
    <location>
        <begin position="21"/>
        <end position="259"/>
    </location>
</feature>
<keyword evidence="4" id="KW-1185">Reference proteome</keyword>
<organism evidence="3 4">
    <name type="scientific">Microcoleus asticus IPMA8</name>
    <dbReference type="NCBI Taxonomy" id="2563858"/>
    <lineage>
        <taxon>Bacteria</taxon>
        <taxon>Bacillati</taxon>
        <taxon>Cyanobacteriota</taxon>
        <taxon>Cyanophyceae</taxon>
        <taxon>Oscillatoriophycideae</taxon>
        <taxon>Oscillatoriales</taxon>
        <taxon>Microcoleaceae</taxon>
        <taxon>Microcoleus</taxon>
        <taxon>Microcoleus asticus</taxon>
    </lineage>
</organism>
<dbReference type="Gene3D" id="3.40.50.1820">
    <property type="entry name" value="alpha/beta hydrolase"/>
    <property type="match status" value="1"/>
</dbReference>
<dbReference type="PANTHER" id="PTHR43039">
    <property type="entry name" value="ESTERASE-RELATED"/>
    <property type="match status" value="1"/>
</dbReference>
<accession>A0ABX2D2S8</accession>
<evidence type="ECO:0000313" key="4">
    <source>
        <dbReference type="Proteomes" id="UP000702425"/>
    </source>
</evidence>
<dbReference type="RefSeq" id="WP_172190798.1">
    <property type="nucleotide sequence ID" value="NZ_CAWPPK010000008.1"/>
</dbReference>
<evidence type="ECO:0000313" key="3">
    <source>
        <dbReference type="EMBL" id="NQE36944.1"/>
    </source>
</evidence>
<dbReference type="EMBL" id="SRRZ01000105">
    <property type="protein sequence ID" value="NQE36944.1"/>
    <property type="molecule type" value="Genomic_DNA"/>
</dbReference>
<reference evidence="3 4" key="1">
    <citation type="journal article" date="2020" name="Sci. Rep.">
        <title>A novel cyanobacterial geosmin producer, revising GeoA distribution and dispersion patterns in Bacteria.</title>
        <authorList>
            <person name="Churro C."/>
            <person name="Semedo-Aguiar A.P."/>
            <person name="Silva A.D."/>
            <person name="Pereira-Leal J.B."/>
            <person name="Leite R.B."/>
        </authorList>
    </citation>
    <scope>NUCLEOTIDE SEQUENCE [LARGE SCALE GENOMIC DNA]</scope>
    <source>
        <strain evidence="3 4">IPMA8</strain>
    </source>
</reference>
<comment type="similarity">
    <text evidence="1">Belongs to the AB hydrolase superfamily.</text>
</comment>
<evidence type="ECO:0000259" key="2">
    <source>
        <dbReference type="Pfam" id="PF12697"/>
    </source>
</evidence>
<dbReference type="InterPro" id="IPR000073">
    <property type="entry name" value="AB_hydrolase_1"/>
</dbReference>
<evidence type="ECO:0000256" key="1">
    <source>
        <dbReference type="ARBA" id="ARBA00008645"/>
    </source>
</evidence>
<protein>
    <submittedName>
        <fullName evidence="3">Sigma factor SigB regulation protein RsbQ</fullName>
    </submittedName>
</protein>